<reference evidence="3 4" key="1">
    <citation type="submission" date="2018-01" db="EMBL/GenBank/DDBJ databases">
        <authorList>
            <person name="Gaut B.S."/>
            <person name="Morton B.R."/>
            <person name="Clegg M.T."/>
            <person name="Duvall M.R."/>
        </authorList>
    </citation>
    <scope>NUCLEOTIDE SEQUENCE [LARGE SCALE GENOMIC DNA]</scope>
    <source>
        <strain evidence="3 4">HR-AV</strain>
    </source>
</reference>
<accession>A0A2S4ZWF4</accession>
<dbReference type="GO" id="GO:0004252">
    <property type="term" value="F:serine-type endopeptidase activity"/>
    <property type="evidence" value="ECO:0007669"/>
    <property type="project" value="TreeGrafter"/>
</dbReference>
<organism evidence="3 4">
    <name type="scientific">Solitalea longa</name>
    <dbReference type="NCBI Taxonomy" id="2079460"/>
    <lineage>
        <taxon>Bacteria</taxon>
        <taxon>Pseudomonadati</taxon>
        <taxon>Bacteroidota</taxon>
        <taxon>Sphingobacteriia</taxon>
        <taxon>Sphingobacteriales</taxon>
        <taxon>Sphingobacteriaceae</taxon>
        <taxon>Solitalea</taxon>
    </lineage>
</organism>
<keyword evidence="1" id="KW-0378">Hydrolase</keyword>
<name>A0A2S4ZWF4_9SPHI</name>
<comment type="caution">
    <text evidence="3">The sequence shown here is derived from an EMBL/GenBank/DDBJ whole genome shotgun (WGS) entry which is preliminary data.</text>
</comment>
<evidence type="ECO:0000313" key="3">
    <source>
        <dbReference type="EMBL" id="POY34700.1"/>
    </source>
</evidence>
<dbReference type="OrthoDB" id="9812921at2"/>
<dbReference type="Pfam" id="PF00326">
    <property type="entry name" value="Peptidase_S9"/>
    <property type="match status" value="1"/>
</dbReference>
<dbReference type="EMBL" id="PQVF01000020">
    <property type="protein sequence ID" value="POY34700.1"/>
    <property type="molecule type" value="Genomic_DNA"/>
</dbReference>
<protein>
    <recommendedName>
        <fullName evidence="2">Peptidase S9 prolyl oligopeptidase catalytic domain-containing protein</fullName>
    </recommendedName>
</protein>
<gene>
    <name evidence="3" type="ORF">C3K47_18880</name>
</gene>
<evidence type="ECO:0000259" key="2">
    <source>
        <dbReference type="Pfam" id="PF00326"/>
    </source>
</evidence>
<dbReference type="SUPFAM" id="SSF82171">
    <property type="entry name" value="DPP6 N-terminal domain-like"/>
    <property type="match status" value="1"/>
</dbReference>
<evidence type="ECO:0000256" key="1">
    <source>
        <dbReference type="ARBA" id="ARBA00022801"/>
    </source>
</evidence>
<dbReference type="RefSeq" id="WP_103790724.1">
    <property type="nucleotide sequence ID" value="NZ_PQVF01000020.1"/>
</dbReference>
<dbReference type="Proteomes" id="UP000236893">
    <property type="component" value="Unassembled WGS sequence"/>
</dbReference>
<feature type="domain" description="Peptidase S9 prolyl oligopeptidase catalytic" evidence="2">
    <location>
        <begin position="704"/>
        <end position="875"/>
    </location>
</feature>
<dbReference type="Gene3D" id="3.40.50.1820">
    <property type="entry name" value="alpha/beta hydrolase"/>
    <property type="match status" value="1"/>
</dbReference>
<dbReference type="PANTHER" id="PTHR42776:SF27">
    <property type="entry name" value="DIPEPTIDYL PEPTIDASE FAMILY MEMBER 6"/>
    <property type="match status" value="1"/>
</dbReference>
<dbReference type="AlphaFoldDB" id="A0A2S4ZWF4"/>
<proteinExistence type="predicted"/>
<evidence type="ECO:0000313" key="4">
    <source>
        <dbReference type="Proteomes" id="UP000236893"/>
    </source>
</evidence>
<dbReference type="InterPro" id="IPR029058">
    <property type="entry name" value="AB_hydrolase_fold"/>
</dbReference>
<dbReference type="PANTHER" id="PTHR42776">
    <property type="entry name" value="SERINE PEPTIDASE S9 FAMILY MEMBER"/>
    <property type="match status" value="1"/>
</dbReference>
<dbReference type="GO" id="GO:0006508">
    <property type="term" value="P:proteolysis"/>
    <property type="evidence" value="ECO:0007669"/>
    <property type="project" value="InterPro"/>
</dbReference>
<keyword evidence="4" id="KW-1185">Reference proteome</keyword>
<dbReference type="SUPFAM" id="SSF53474">
    <property type="entry name" value="alpha/beta-Hydrolases"/>
    <property type="match status" value="1"/>
</dbReference>
<sequence length="880" mass="101497">MKVFKRKKIDFVISSLVLDLFLLVLLACPILGQAQQKKPLTEDDYGRWGTLEVKAISDGGAWASYAMRYENHNDTLFVQNIAKNKSYAIPKGTEGRFGGEQLFAFLIPEESQLKVMQLQTGNIKVYDNVKRYELASNGQYIITFNKGYSEKSLLKICNQKGIAIDSILGVTEYALNVNKDALIFASRLREHSDVGIIYFKQYSRETISKENAGKFANFVWQHNDKSVAFLNEIDSVSKTTTINYLRISDKKLFSFDYSTKVGSTKNMCIGFKNWNQPHVSFDGTKVFFMVAKNKDADLRNDPKAVEVWKGTDKWLYVDRQRQQEEGDITKLAVWYPDTGLYLQINDDDLPQMMLSGQQEYAVSYNKFSYGLKSKYYEEADFYLTNLKDGSKELMLKKQSVDPNQMGFDPFSNKIMYYRESNWWIYDPVAKTHTNLTKKVSTRWDNYNTADAPHQFWVYGNPGWSSDGKNVLLYDANDIWQVATDGSSCERLTRGREKNIVYRITLIEYDWRSQSNYDGRKATIFDLSKDLLLEARNTENWSTGYFIYNAQSGEKPLVYEASKIDEIRKSKSSSYIFQNQTFNQSPRLEFRKKNEAVSKILFQSNKQQNEYSFGKSELLYYSNSKGQTLKAALFYPADYNPTKKYPMVVHIYDVMSDELHQYVNPSFLNREGFNVTNYTLNGYFVLMPDIIYQMGNPGSSALDCVSAGVKTVVDKGLVDKHKIGLYGHSFGGYETNFIISQTPIFSAAVSGAGISDIISMYFNISRNGYFQADMWRFENQQFRIGKSLYEDKEAYLRNSPIMHAENIRTPLLLWAGKNDRIIPWNQSITYYLALRKLGVATEMLVYPDEDHSLENSDNQKDLSKRMMAWFDQLLKGEARQQ</sequence>
<dbReference type="InterPro" id="IPR001375">
    <property type="entry name" value="Peptidase_S9_cat"/>
</dbReference>